<evidence type="ECO:0000256" key="6">
    <source>
        <dbReference type="ARBA" id="ARBA00022840"/>
    </source>
</evidence>
<keyword evidence="4" id="KW-0547">Nucleotide-binding</keyword>
<evidence type="ECO:0000256" key="3">
    <source>
        <dbReference type="ARBA" id="ARBA00022679"/>
    </source>
</evidence>
<dbReference type="NCBIfam" id="TIGR00744">
    <property type="entry name" value="ROK_glcA_fam"/>
    <property type="match status" value="1"/>
</dbReference>
<dbReference type="GO" id="GO:0006096">
    <property type="term" value="P:glycolytic process"/>
    <property type="evidence" value="ECO:0007669"/>
    <property type="project" value="InterPro"/>
</dbReference>
<keyword evidence="6" id="KW-0067">ATP-binding</keyword>
<evidence type="ECO:0000256" key="5">
    <source>
        <dbReference type="ARBA" id="ARBA00022777"/>
    </source>
</evidence>
<gene>
    <name evidence="8" type="ORF">EFL95_08625</name>
</gene>
<protein>
    <recommendedName>
        <fullName evidence="2">Glucokinase</fullName>
    </recommendedName>
    <alternativeName>
        <fullName evidence="7">Glucose kinase</fullName>
    </alternativeName>
</protein>
<organism evidence="8 9">
    <name type="scientific">Nocardioides marmorisolisilvae</name>
    <dbReference type="NCBI Taxonomy" id="1542737"/>
    <lineage>
        <taxon>Bacteria</taxon>
        <taxon>Bacillati</taxon>
        <taxon>Actinomycetota</taxon>
        <taxon>Actinomycetes</taxon>
        <taxon>Propionibacteriales</taxon>
        <taxon>Nocardioidaceae</taxon>
        <taxon>Nocardioides</taxon>
    </lineage>
</organism>
<evidence type="ECO:0000313" key="8">
    <source>
        <dbReference type="EMBL" id="RNL79091.1"/>
    </source>
</evidence>
<dbReference type="AlphaFoldDB" id="A0A3N0DU90"/>
<keyword evidence="9" id="KW-1185">Reference proteome</keyword>
<dbReference type="EMBL" id="RJSG01000002">
    <property type="protein sequence ID" value="RNL79091.1"/>
    <property type="molecule type" value="Genomic_DNA"/>
</dbReference>
<dbReference type="SUPFAM" id="SSF53067">
    <property type="entry name" value="Actin-like ATPase domain"/>
    <property type="match status" value="1"/>
</dbReference>
<dbReference type="InterPro" id="IPR004654">
    <property type="entry name" value="ROK_glcA"/>
</dbReference>
<keyword evidence="5 8" id="KW-0418">Kinase</keyword>
<evidence type="ECO:0000256" key="2">
    <source>
        <dbReference type="ARBA" id="ARBA00014701"/>
    </source>
</evidence>
<dbReference type="Gene3D" id="3.30.420.40">
    <property type="match status" value="2"/>
</dbReference>
<dbReference type="GO" id="GO:0005737">
    <property type="term" value="C:cytoplasm"/>
    <property type="evidence" value="ECO:0007669"/>
    <property type="project" value="InterPro"/>
</dbReference>
<reference evidence="8 9" key="1">
    <citation type="submission" date="2018-11" db="EMBL/GenBank/DDBJ databases">
        <authorList>
            <person name="Li F."/>
        </authorList>
    </citation>
    <scope>NUCLEOTIDE SEQUENCE [LARGE SCALE GENOMIC DNA]</scope>
    <source>
        <strain evidence="8 9">KIS18-7</strain>
    </source>
</reference>
<dbReference type="PANTHER" id="PTHR18964">
    <property type="entry name" value="ROK (REPRESSOR, ORF, KINASE) FAMILY"/>
    <property type="match status" value="1"/>
</dbReference>
<dbReference type="CDD" id="cd24061">
    <property type="entry name" value="ASKHA_NBD_ROK_SgGLK-like"/>
    <property type="match status" value="1"/>
</dbReference>
<accession>A0A3N0DU90</accession>
<dbReference type="PANTHER" id="PTHR18964:SF173">
    <property type="entry name" value="GLUCOKINASE"/>
    <property type="match status" value="1"/>
</dbReference>
<evidence type="ECO:0000313" key="9">
    <source>
        <dbReference type="Proteomes" id="UP000277094"/>
    </source>
</evidence>
<evidence type="ECO:0000256" key="4">
    <source>
        <dbReference type="ARBA" id="ARBA00022741"/>
    </source>
</evidence>
<dbReference type="Pfam" id="PF00480">
    <property type="entry name" value="ROK"/>
    <property type="match status" value="1"/>
</dbReference>
<dbReference type="GO" id="GO:0005524">
    <property type="term" value="F:ATP binding"/>
    <property type="evidence" value="ECO:0007669"/>
    <property type="project" value="UniProtKB-KW"/>
</dbReference>
<dbReference type="Proteomes" id="UP000277094">
    <property type="component" value="Unassembled WGS sequence"/>
</dbReference>
<keyword evidence="3 8" id="KW-0808">Transferase</keyword>
<dbReference type="InterPro" id="IPR000600">
    <property type="entry name" value="ROK"/>
</dbReference>
<evidence type="ECO:0000256" key="1">
    <source>
        <dbReference type="ARBA" id="ARBA00006479"/>
    </source>
</evidence>
<name>A0A3N0DU90_9ACTN</name>
<proteinExistence type="inferred from homology"/>
<dbReference type="RefSeq" id="WP_123233593.1">
    <property type="nucleotide sequence ID" value="NZ_RJSG01000002.1"/>
</dbReference>
<dbReference type="GO" id="GO:0004340">
    <property type="term" value="F:glucokinase activity"/>
    <property type="evidence" value="ECO:0007669"/>
    <property type="project" value="InterPro"/>
</dbReference>
<comment type="similarity">
    <text evidence="1">Belongs to the ROK (NagC/XylR) family.</text>
</comment>
<dbReference type="OrthoDB" id="9810372at2"/>
<comment type="caution">
    <text evidence="8">The sequence shown here is derived from an EMBL/GenBank/DDBJ whole genome shotgun (WGS) entry which is preliminary data.</text>
</comment>
<dbReference type="InterPro" id="IPR043129">
    <property type="entry name" value="ATPase_NBD"/>
</dbReference>
<evidence type="ECO:0000256" key="7">
    <source>
        <dbReference type="ARBA" id="ARBA00032386"/>
    </source>
</evidence>
<sequence>MSLTVGIDIGGTKIAGGIVDESGKVVAETRRDSPADHVDAITDAVVDIVEEFRREHPVVAVGVAAAGFLDRERDTVMFAPNLAWRDAPLRSMVKKRVQLPTVLENDANAAAWAEYRFGAGRDARTLALVASGTGIGGGLVIDGRLFLGGFGVGAEFGHMRVVPNGRRCNCGLNGCWEAYGSGTGLTARARELVTEDPAGAPVLVELSGGDIDAIDGRMVTEAAERGDAAAKQCFVELARWLGEGMASLSAVLDPDVFVVGGGVAESPELDLQLVIDAFGPAESGSGHRPAPAIRLAELGNSAGLIGAADLARVQA</sequence>